<evidence type="ECO:0000256" key="6">
    <source>
        <dbReference type="ARBA" id="ARBA00022679"/>
    </source>
</evidence>
<reference evidence="16 17" key="1">
    <citation type="submission" date="2021-03" db="EMBL/GenBank/DDBJ databases">
        <authorList>
            <person name="Gilmore M.S."/>
            <person name="Schwartzman J."/>
            <person name="Van Tyne D."/>
            <person name="Martin M."/>
            <person name="Earl A.M."/>
            <person name="Manson A.L."/>
            <person name="Straub T."/>
            <person name="Salamzade R."/>
            <person name="Saavedra J."/>
            <person name="Lebreton F."/>
            <person name="Prichula J."/>
            <person name="Schaufler K."/>
            <person name="Gaca A."/>
            <person name="Sgardioli B."/>
            <person name="Wagenaar J."/>
            <person name="Strong T."/>
        </authorList>
    </citation>
    <scope>NUCLEOTIDE SEQUENCE [LARGE SCALE GENOMIC DNA]</scope>
    <source>
        <strain evidence="16 17">665A</strain>
    </source>
</reference>
<keyword evidence="10" id="KW-0067">ATP-binding</keyword>
<evidence type="ECO:0000256" key="10">
    <source>
        <dbReference type="ARBA" id="ARBA00022840"/>
    </source>
</evidence>
<keyword evidence="4" id="KW-1003">Cell membrane</keyword>
<dbReference type="Proteomes" id="UP000664357">
    <property type="component" value="Unassembled WGS sequence"/>
</dbReference>
<dbReference type="Pfam" id="PF02518">
    <property type="entry name" value="HATPase_c"/>
    <property type="match status" value="1"/>
</dbReference>
<dbReference type="PANTHER" id="PTHR45528:SF1">
    <property type="entry name" value="SENSOR HISTIDINE KINASE CPXA"/>
    <property type="match status" value="1"/>
</dbReference>
<organism evidence="16 17">
    <name type="scientific">Candidatus Enterococcus ferrettii</name>
    <dbReference type="NCBI Taxonomy" id="2815324"/>
    <lineage>
        <taxon>Bacteria</taxon>
        <taxon>Bacillati</taxon>
        <taxon>Bacillota</taxon>
        <taxon>Bacilli</taxon>
        <taxon>Lactobacillales</taxon>
        <taxon>Enterococcaceae</taxon>
        <taxon>Enterococcus</taxon>
    </lineage>
</organism>
<gene>
    <name evidence="16" type="ORF">JZO67_004462</name>
</gene>
<dbReference type="Gene3D" id="3.30.565.10">
    <property type="entry name" value="Histidine kinase-like ATPase, C-terminal domain"/>
    <property type="match status" value="1"/>
</dbReference>
<dbReference type="InterPro" id="IPR005467">
    <property type="entry name" value="His_kinase_dom"/>
</dbReference>
<evidence type="ECO:0000256" key="14">
    <source>
        <dbReference type="SAM" id="Phobius"/>
    </source>
</evidence>
<dbReference type="Gene3D" id="1.10.287.130">
    <property type="match status" value="1"/>
</dbReference>
<dbReference type="InterPro" id="IPR036890">
    <property type="entry name" value="HATPase_C_sf"/>
</dbReference>
<protein>
    <recommendedName>
        <fullName evidence="3">histidine kinase</fullName>
        <ecNumber evidence="3">2.7.13.3</ecNumber>
    </recommendedName>
</protein>
<keyword evidence="17" id="KW-1185">Reference proteome</keyword>
<evidence type="ECO:0000256" key="3">
    <source>
        <dbReference type="ARBA" id="ARBA00012438"/>
    </source>
</evidence>
<accession>A0ABV0EV01</accession>
<sequence>MLVSWILCGIFLVLFVISVLLIQLYRWDVRKMTKQLEEIIAELGTNEHLRTNSRNQELNLFAKQVNNLITQFKQEQQHEQHQSRKLKQEITNISHDLRTPLTSIKGFSDLLRDENLSETERSTYLTIIQQKIDDLTNTVDLFYELSCLESSDQPVQIEVLSLEEILIPTLLTFHQELEKRQLEIQIDETNLMELIKGDKKAIERIFINLLQNILRYAEFYVQLSIQKNSEFLILQVKNDTDQPHLIDMDRVFERTYIADTSRKNGQSGLGLYIVRLLAEKQGGKARAFLENNSFVLEIYFPRK</sequence>
<evidence type="ECO:0000256" key="12">
    <source>
        <dbReference type="ARBA" id="ARBA00023012"/>
    </source>
</evidence>
<dbReference type="SMART" id="SM00387">
    <property type="entry name" value="HATPase_c"/>
    <property type="match status" value="1"/>
</dbReference>
<keyword evidence="13 14" id="KW-0472">Membrane</keyword>
<keyword evidence="9" id="KW-0418">Kinase</keyword>
<evidence type="ECO:0000256" key="4">
    <source>
        <dbReference type="ARBA" id="ARBA00022475"/>
    </source>
</evidence>
<keyword evidence="8" id="KW-0547">Nucleotide-binding</keyword>
<dbReference type="PROSITE" id="PS50109">
    <property type="entry name" value="HIS_KIN"/>
    <property type="match status" value="1"/>
</dbReference>
<feature type="domain" description="Histidine kinase" evidence="15">
    <location>
        <begin position="92"/>
        <end position="303"/>
    </location>
</feature>
<dbReference type="InterPro" id="IPR036097">
    <property type="entry name" value="HisK_dim/P_sf"/>
</dbReference>
<evidence type="ECO:0000256" key="8">
    <source>
        <dbReference type="ARBA" id="ARBA00022741"/>
    </source>
</evidence>
<keyword evidence="6" id="KW-0808">Transferase</keyword>
<keyword evidence="12" id="KW-0902">Two-component regulatory system</keyword>
<keyword evidence="5" id="KW-0597">Phosphoprotein</keyword>
<evidence type="ECO:0000259" key="15">
    <source>
        <dbReference type="PROSITE" id="PS50109"/>
    </source>
</evidence>
<comment type="subcellular location">
    <subcellularLocation>
        <location evidence="2">Cell membrane</location>
        <topology evidence="2">Multi-pass membrane protein</topology>
    </subcellularLocation>
</comment>
<comment type="caution">
    <text evidence="16">The sequence shown here is derived from an EMBL/GenBank/DDBJ whole genome shotgun (WGS) entry which is preliminary data.</text>
</comment>
<feature type="transmembrane region" description="Helical" evidence="14">
    <location>
        <begin position="6"/>
        <end position="25"/>
    </location>
</feature>
<dbReference type="InterPro" id="IPR008358">
    <property type="entry name" value="Sig_transdc_His_kin/Pase_MprB"/>
</dbReference>
<dbReference type="InterPro" id="IPR003661">
    <property type="entry name" value="HisK_dim/P_dom"/>
</dbReference>
<dbReference type="PANTHER" id="PTHR45528">
    <property type="entry name" value="SENSOR HISTIDINE KINASE CPXA"/>
    <property type="match status" value="1"/>
</dbReference>
<evidence type="ECO:0000313" key="17">
    <source>
        <dbReference type="Proteomes" id="UP000664357"/>
    </source>
</evidence>
<evidence type="ECO:0000256" key="7">
    <source>
        <dbReference type="ARBA" id="ARBA00022692"/>
    </source>
</evidence>
<dbReference type="InterPro" id="IPR050398">
    <property type="entry name" value="HssS/ArlS-like"/>
</dbReference>
<evidence type="ECO:0000256" key="1">
    <source>
        <dbReference type="ARBA" id="ARBA00000085"/>
    </source>
</evidence>
<dbReference type="Pfam" id="PF00512">
    <property type="entry name" value="HisKA"/>
    <property type="match status" value="1"/>
</dbReference>
<dbReference type="InterPro" id="IPR003594">
    <property type="entry name" value="HATPase_dom"/>
</dbReference>
<dbReference type="EC" id="2.7.13.3" evidence="3"/>
<evidence type="ECO:0000256" key="9">
    <source>
        <dbReference type="ARBA" id="ARBA00022777"/>
    </source>
</evidence>
<evidence type="ECO:0000313" key="16">
    <source>
        <dbReference type="EMBL" id="MEO1772480.1"/>
    </source>
</evidence>
<dbReference type="CDD" id="cd00075">
    <property type="entry name" value="HATPase"/>
    <property type="match status" value="1"/>
</dbReference>
<proteinExistence type="predicted"/>
<name>A0ABV0EV01_9ENTE</name>
<dbReference type="RefSeq" id="WP_207704009.1">
    <property type="nucleotide sequence ID" value="NZ_JAFREL020000004.1"/>
</dbReference>
<evidence type="ECO:0000256" key="5">
    <source>
        <dbReference type="ARBA" id="ARBA00022553"/>
    </source>
</evidence>
<evidence type="ECO:0000256" key="2">
    <source>
        <dbReference type="ARBA" id="ARBA00004651"/>
    </source>
</evidence>
<reference evidence="16 17" key="2">
    <citation type="submission" date="2024-02" db="EMBL/GenBank/DDBJ databases">
        <title>The Genome Sequence of Enterococcus sp. DIV0159.</title>
        <authorList>
            <person name="Earl A."/>
            <person name="Manson A."/>
            <person name="Gilmore M."/>
            <person name="Sanders J."/>
            <person name="Shea T."/>
            <person name="Howe W."/>
            <person name="Livny J."/>
            <person name="Cuomo C."/>
            <person name="Neafsey D."/>
            <person name="Birren B."/>
        </authorList>
    </citation>
    <scope>NUCLEOTIDE SEQUENCE [LARGE SCALE GENOMIC DNA]</scope>
    <source>
        <strain evidence="16 17">665A</strain>
    </source>
</reference>
<dbReference type="PRINTS" id="PR01780">
    <property type="entry name" value="LANTIREGPROT"/>
</dbReference>
<comment type="catalytic activity">
    <reaction evidence="1">
        <text>ATP + protein L-histidine = ADP + protein N-phospho-L-histidine.</text>
        <dbReference type="EC" id="2.7.13.3"/>
    </reaction>
</comment>
<dbReference type="EMBL" id="JAFREL020000004">
    <property type="protein sequence ID" value="MEO1772480.1"/>
    <property type="molecule type" value="Genomic_DNA"/>
</dbReference>
<keyword evidence="11 14" id="KW-1133">Transmembrane helix</keyword>
<evidence type="ECO:0000256" key="11">
    <source>
        <dbReference type="ARBA" id="ARBA00022989"/>
    </source>
</evidence>
<dbReference type="SUPFAM" id="SSF47384">
    <property type="entry name" value="Homodimeric domain of signal transducing histidine kinase"/>
    <property type="match status" value="1"/>
</dbReference>
<dbReference type="SUPFAM" id="SSF55874">
    <property type="entry name" value="ATPase domain of HSP90 chaperone/DNA topoisomerase II/histidine kinase"/>
    <property type="match status" value="1"/>
</dbReference>
<keyword evidence="7 14" id="KW-0812">Transmembrane</keyword>
<evidence type="ECO:0000256" key="13">
    <source>
        <dbReference type="ARBA" id="ARBA00023136"/>
    </source>
</evidence>
<dbReference type="SMART" id="SM00388">
    <property type="entry name" value="HisKA"/>
    <property type="match status" value="1"/>
</dbReference>
<dbReference type="CDD" id="cd00082">
    <property type="entry name" value="HisKA"/>
    <property type="match status" value="1"/>
</dbReference>